<evidence type="ECO:0000313" key="2">
    <source>
        <dbReference type="Proteomes" id="UP000481252"/>
    </source>
</evidence>
<dbReference type="RefSeq" id="WP_165121363.1">
    <property type="nucleotide sequence ID" value="NZ_JAAKZG010000023.1"/>
</dbReference>
<name>A0A7C9VHV9_9HYPH</name>
<reference evidence="1 2" key="1">
    <citation type="submission" date="2020-02" db="EMBL/GenBank/DDBJ databases">
        <title>Genome sequence of the type strain CGMCC 1.15528 of Mesorhizobium zhangyense.</title>
        <authorList>
            <person name="Gao J."/>
            <person name="Sun J."/>
        </authorList>
    </citation>
    <scope>NUCLEOTIDE SEQUENCE [LARGE SCALE GENOMIC DNA]</scope>
    <source>
        <strain evidence="1 2">CGMCC 1.15528</strain>
    </source>
</reference>
<dbReference type="EMBL" id="JAAKZG010000023">
    <property type="protein sequence ID" value="NGN44990.1"/>
    <property type="molecule type" value="Genomic_DNA"/>
</dbReference>
<comment type="caution">
    <text evidence="1">The sequence shown here is derived from an EMBL/GenBank/DDBJ whole genome shotgun (WGS) entry which is preliminary data.</text>
</comment>
<dbReference type="AlphaFoldDB" id="A0A7C9VHV9"/>
<accession>A0A7C9VHV9</accession>
<keyword evidence="2" id="KW-1185">Reference proteome</keyword>
<protein>
    <submittedName>
        <fullName evidence="1">Uncharacterized protein</fullName>
    </submittedName>
</protein>
<gene>
    <name evidence="1" type="ORF">G6N74_28440</name>
</gene>
<dbReference type="Proteomes" id="UP000481252">
    <property type="component" value="Unassembled WGS sequence"/>
</dbReference>
<proteinExistence type="predicted"/>
<sequence>MAITYPLDFLDIFPGWSTEFELLWRQEQSRQANGVTRAKDLGSPLWKTSYVTRSLSPNLLDEWRARLDVMENGIQQFRGWPLSRCRPIKHPGSSALPVGSIATINANRKAISVSGLAGVSLSIGDMIRVGGRDLHRVQEPATGTPTNQFEIRPHLWPAADVGQAVNIVKPYTLMTIVPGSISSTADLQTGRGSVSFQAIESR</sequence>
<organism evidence="1 2">
    <name type="scientific">Mesorhizobium zhangyense</name>
    <dbReference type="NCBI Taxonomy" id="1776730"/>
    <lineage>
        <taxon>Bacteria</taxon>
        <taxon>Pseudomonadati</taxon>
        <taxon>Pseudomonadota</taxon>
        <taxon>Alphaproteobacteria</taxon>
        <taxon>Hyphomicrobiales</taxon>
        <taxon>Phyllobacteriaceae</taxon>
        <taxon>Mesorhizobium</taxon>
    </lineage>
</organism>
<evidence type="ECO:0000313" key="1">
    <source>
        <dbReference type="EMBL" id="NGN44990.1"/>
    </source>
</evidence>